<comment type="caution">
    <text evidence="1">The sequence shown here is derived from an EMBL/GenBank/DDBJ whole genome shotgun (WGS) entry which is preliminary data.</text>
</comment>
<organism evidence="1 2">
    <name type="scientific">Flavipsychrobacter stenotrophus</name>
    <dbReference type="NCBI Taxonomy" id="2077091"/>
    <lineage>
        <taxon>Bacteria</taxon>
        <taxon>Pseudomonadati</taxon>
        <taxon>Bacteroidota</taxon>
        <taxon>Chitinophagia</taxon>
        <taxon>Chitinophagales</taxon>
        <taxon>Chitinophagaceae</taxon>
        <taxon>Flavipsychrobacter</taxon>
    </lineage>
</organism>
<keyword evidence="2" id="KW-1185">Reference proteome</keyword>
<evidence type="ECO:0000313" key="1">
    <source>
        <dbReference type="EMBL" id="PQJ13011.1"/>
    </source>
</evidence>
<evidence type="ECO:0000313" key="2">
    <source>
        <dbReference type="Proteomes" id="UP000239872"/>
    </source>
</evidence>
<reference evidence="1 2" key="1">
    <citation type="submission" date="2018-01" db="EMBL/GenBank/DDBJ databases">
        <title>A novel member of the phylum Bacteroidetes isolated from glacier ice.</title>
        <authorList>
            <person name="Liu Q."/>
            <person name="Xin Y.-H."/>
        </authorList>
    </citation>
    <scope>NUCLEOTIDE SEQUENCE [LARGE SCALE GENOMIC DNA]</scope>
    <source>
        <strain evidence="1 2">RB1R16</strain>
    </source>
</reference>
<gene>
    <name evidence="1" type="ORF">CJD36_004510</name>
</gene>
<dbReference type="EMBL" id="PPSL01000001">
    <property type="protein sequence ID" value="PQJ13011.1"/>
    <property type="molecule type" value="Genomic_DNA"/>
</dbReference>
<sequence>MVEKTTRVGIKHSCYFKGVRMLIYDVCSASRSTASHAQVNRNSAVSLGKICASPKAITCPERALPKDAGQEIALFRKE</sequence>
<name>A0A2S7T2A7_9BACT</name>
<proteinExistence type="predicted"/>
<protein>
    <submittedName>
        <fullName evidence="1">Uncharacterized protein</fullName>
    </submittedName>
</protein>
<dbReference type="Proteomes" id="UP000239872">
    <property type="component" value="Unassembled WGS sequence"/>
</dbReference>
<accession>A0A2S7T2A7</accession>
<dbReference type="AlphaFoldDB" id="A0A2S7T2A7"/>